<accession>A0AAN9TF04</accession>
<organism evidence="2 3">
    <name type="scientific">Parthenolecanium corni</name>
    <dbReference type="NCBI Taxonomy" id="536013"/>
    <lineage>
        <taxon>Eukaryota</taxon>
        <taxon>Metazoa</taxon>
        <taxon>Ecdysozoa</taxon>
        <taxon>Arthropoda</taxon>
        <taxon>Hexapoda</taxon>
        <taxon>Insecta</taxon>
        <taxon>Pterygota</taxon>
        <taxon>Neoptera</taxon>
        <taxon>Paraneoptera</taxon>
        <taxon>Hemiptera</taxon>
        <taxon>Sternorrhyncha</taxon>
        <taxon>Coccoidea</taxon>
        <taxon>Coccidae</taxon>
        <taxon>Parthenolecanium</taxon>
    </lineage>
</organism>
<reference evidence="2 3" key="1">
    <citation type="submission" date="2024-03" db="EMBL/GenBank/DDBJ databases">
        <title>Adaptation during the transition from Ophiocordyceps entomopathogen to insect associate is accompanied by gene loss and intensified selection.</title>
        <authorList>
            <person name="Ward C.M."/>
            <person name="Onetto C.A."/>
            <person name="Borneman A.R."/>
        </authorList>
    </citation>
    <scope>NUCLEOTIDE SEQUENCE [LARGE SCALE GENOMIC DNA]</scope>
    <source>
        <strain evidence="2">AWRI1</strain>
        <tissue evidence="2">Single Adult Female</tissue>
    </source>
</reference>
<evidence type="ECO:0000313" key="3">
    <source>
        <dbReference type="Proteomes" id="UP001367676"/>
    </source>
</evidence>
<dbReference type="Proteomes" id="UP001367676">
    <property type="component" value="Unassembled WGS sequence"/>
</dbReference>
<feature type="region of interest" description="Disordered" evidence="1">
    <location>
        <begin position="1"/>
        <end position="21"/>
    </location>
</feature>
<proteinExistence type="predicted"/>
<evidence type="ECO:0000313" key="2">
    <source>
        <dbReference type="EMBL" id="KAK7584066.1"/>
    </source>
</evidence>
<dbReference type="EMBL" id="JBBCAQ010000032">
    <property type="protein sequence ID" value="KAK7584066.1"/>
    <property type="molecule type" value="Genomic_DNA"/>
</dbReference>
<comment type="caution">
    <text evidence="2">The sequence shown here is derived from an EMBL/GenBank/DDBJ whole genome shotgun (WGS) entry which is preliminary data.</text>
</comment>
<keyword evidence="3" id="KW-1185">Reference proteome</keyword>
<dbReference type="AlphaFoldDB" id="A0AAN9TF04"/>
<protein>
    <submittedName>
        <fullName evidence="2">Uncharacterized protein</fullName>
    </submittedName>
</protein>
<feature type="compositionally biased region" description="Basic and acidic residues" evidence="1">
    <location>
        <begin position="7"/>
        <end position="21"/>
    </location>
</feature>
<sequence>MRTKQRGNKDSHRSKKQKDDLGILNNHIPVTGIAGFNTSVMSDKLCRCNDERSYTSYTWMCCVPTNEDASLPALVLNHKMLIAVKREDAERLCTCDHRWIRWRREKKKMRKATSNIYTAPRPTAAPRTESAGIGLRERDKSSICRPWTCKRSTVKMAAGRFVAAHLYVHF</sequence>
<name>A0AAN9TF04_9HEMI</name>
<evidence type="ECO:0000256" key="1">
    <source>
        <dbReference type="SAM" id="MobiDB-lite"/>
    </source>
</evidence>
<gene>
    <name evidence="2" type="ORF">V9T40_005029</name>
</gene>